<feature type="compositionally biased region" description="Basic and acidic residues" evidence="1">
    <location>
        <begin position="101"/>
        <end position="112"/>
    </location>
</feature>
<feature type="region of interest" description="Disordered" evidence="1">
    <location>
        <begin position="101"/>
        <end position="120"/>
    </location>
</feature>
<dbReference type="Proteomes" id="UP001295423">
    <property type="component" value="Unassembled WGS sequence"/>
</dbReference>
<evidence type="ECO:0000256" key="1">
    <source>
        <dbReference type="SAM" id="MobiDB-lite"/>
    </source>
</evidence>
<dbReference type="EMBL" id="CAKOGP040000002">
    <property type="protein sequence ID" value="CAJ1920808.1"/>
    <property type="molecule type" value="Genomic_DNA"/>
</dbReference>
<keyword evidence="3" id="KW-1185">Reference proteome</keyword>
<reference evidence="2" key="1">
    <citation type="submission" date="2023-08" db="EMBL/GenBank/DDBJ databases">
        <authorList>
            <person name="Audoor S."/>
            <person name="Bilcke G."/>
        </authorList>
    </citation>
    <scope>NUCLEOTIDE SEQUENCE</scope>
</reference>
<gene>
    <name evidence="2" type="ORF">CYCCA115_LOCUS903</name>
</gene>
<proteinExistence type="predicted"/>
<dbReference type="AlphaFoldDB" id="A0AAD2FFU3"/>
<accession>A0AAD2FFU3</accession>
<name>A0AAD2FFU3_9STRA</name>
<evidence type="ECO:0000313" key="3">
    <source>
        <dbReference type="Proteomes" id="UP001295423"/>
    </source>
</evidence>
<sequence length="174" mass="19718">MANHNNKGLFGRILRAFRSSCGTDDDAWADLSPWDLCVNSYSGPQQPPNDIPRVVSITDEASDMVSGLHTINQTRGPVEQKSSFESEADLSEIFAFKTIRKRPESKQKRRDSPPSQEYESITHGLPSQYVHLGQQQNLPVALMAEQPRQEEKVVGDIPRNIYTRPRVQHHIVRL</sequence>
<protein>
    <submittedName>
        <fullName evidence="2">Uncharacterized protein</fullName>
    </submittedName>
</protein>
<evidence type="ECO:0000313" key="2">
    <source>
        <dbReference type="EMBL" id="CAJ1920808.1"/>
    </source>
</evidence>
<comment type="caution">
    <text evidence="2">The sequence shown here is derived from an EMBL/GenBank/DDBJ whole genome shotgun (WGS) entry which is preliminary data.</text>
</comment>
<organism evidence="2 3">
    <name type="scientific">Cylindrotheca closterium</name>
    <dbReference type="NCBI Taxonomy" id="2856"/>
    <lineage>
        <taxon>Eukaryota</taxon>
        <taxon>Sar</taxon>
        <taxon>Stramenopiles</taxon>
        <taxon>Ochrophyta</taxon>
        <taxon>Bacillariophyta</taxon>
        <taxon>Bacillariophyceae</taxon>
        <taxon>Bacillariophycidae</taxon>
        <taxon>Bacillariales</taxon>
        <taxon>Bacillariaceae</taxon>
        <taxon>Cylindrotheca</taxon>
    </lineage>
</organism>